<keyword evidence="4" id="KW-1185">Reference proteome</keyword>
<feature type="transmembrane region" description="Helical" evidence="1">
    <location>
        <begin position="12"/>
        <end position="31"/>
    </location>
</feature>
<protein>
    <submittedName>
        <fullName evidence="3">Acyltransferase family protein</fullName>
    </submittedName>
</protein>
<feature type="transmembrane region" description="Helical" evidence="1">
    <location>
        <begin position="285"/>
        <end position="306"/>
    </location>
</feature>
<feature type="transmembrane region" description="Helical" evidence="1">
    <location>
        <begin position="78"/>
        <end position="100"/>
    </location>
</feature>
<feature type="transmembrane region" description="Helical" evidence="1">
    <location>
        <begin position="251"/>
        <end position="273"/>
    </location>
</feature>
<keyword evidence="3" id="KW-0808">Transferase</keyword>
<keyword evidence="1" id="KW-0472">Membrane</keyword>
<dbReference type="GO" id="GO:0016746">
    <property type="term" value="F:acyltransferase activity"/>
    <property type="evidence" value="ECO:0007669"/>
    <property type="project" value="UniProtKB-KW"/>
</dbReference>
<evidence type="ECO:0000313" key="3">
    <source>
        <dbReference type="EMBL" id="WNC68451.1"/>
    </source>
</evidence>
<feature type="transmembrane region" description="Helical" evidence="1">
    <location>
        <begin position="312"/>
        <end position="332"/>
    </location>
</feature>
<keyword evidence="1" id="KW-0812">Transmembrane</keyword>
<feature type="transmembrane region" description="Helical" evidence="1">
    <location>
        <begin position="143"/>
        <end position="163"/>
    </location>
</feature>
<reference evidence="4" key="1">
    <citation type="submission" date="2023-09" db="EMBL/GenBank/DDBJ databases">
        <authorList>
            <person name="Li S."/>
            <person name="Li X."/>
            <person name="Zhang C."/>
            <person name="Zhao Z."/>
        </authorList>
    </citation>
    <scope>NUCLEOTIDE SEQUENCE [LARGE SCALE GENOMIC DNA]</scope>
    <source>
        <strain evidence="4">SQ345</strain>
    </source>
</reference>
<feature type="domain" description="Acyltransferase 3" evidence="2">
    <location>
        <begin position="7"/>
        <end position="330"/>
    </location>
</feature>
<evidence type="ECO:0000259" key="2">
    <source>
        <dbReference type="Pfam" id="PF01757"/>
    </source>
</evidence>
<dbReference type="RefSeq" id="WP_348387607.1">
    <property type="nucleotide sequence ID" value="NZ_CP134146.1"/>
</dbReference>
<dbReference type="EMBL" id="CP134146">
    <property type="protein sequence ID" value="WNC68451.1"/>
    <property type="molecule type" value="Genomic_DNA"/>
</dbReference>
<feature type="transmembrane region" description="Helical" evidence="1">
    <location>
        <begin position="37"/>
        <end position="57"/>
    </location>
</feature>
<name>A0ABY9TJ70_9GAMM</name>
<evidence type="ECO:0000256" key="1">
    <source>
        <dbReference type="SAM" id="Phobius"/>
    </source>
</evidence>
<dbReference type="Proteomes" id="UP001248581">
    <property type="component" value="Chromosome"/>
</dbReference>
<keyword evidence="1" id="KW-1133">Transmembrane helix</keyword>
<keyword evidence="3" id="KW-0012">Acyltransferase</keyword>
<dbReference type="Pfam" id="PF01757">
    <property type="entry name" value="Acyl_transf_3"/>
    <property type="match status" value="1"/>
</dbReference>
<feature type="transmembrane region" description="Helical" evidence="1">
    <location>
        <begin position="169"/>
        <end position="193"/>
    </location>
</feature>
<evidence type="ECO:0000313" key="4">
    <source>
        <dbReference type="Proteomes" id="UP001248581"/>
    </source>
</evidence>
<sequence length="333" mass="38472">MNNTLSIYFDFIRFVAALMVVHSHILTSGLIPLDLSIFEYGREAVIIFFVLSGYVISYTTKIKNTNLKDYFVARASRIYSVALPVILLAFIFGFFGAYFVPEAFSDFYQINKPQIYIPFHLLFLGEVASFYEKPFLITPYWSLSYEVWYYVIFAIGFFCQGWKKIVLLVLLFLFLGFRLTLLFPIWYSGVLLYKLNQHLKLKRSLAWFLFILSLSLFVFFKSSGAIESLRHYTVSHWPDSLGALASADRVLSDYIFCLLICINFASVNGINFNLSSKIKGLIRGLSSYTFTLYLSHMLIIEMYIRLTKHSFTTSWAPLIFTLVSIAIFTFLLG</sequence>
<accession>A0ABY9TJ70</accession>
<proteinExistence type="predicted"/>
<organism evidence="3 4">
    <name type="scientific">Thalassotalea nanhaiensis</name>
    <dbReference type="NCBI Taxonomy" id="3065648"/>
    <lineage>
        <taxon>Bacteria</taxon>
        <taxon>Pseudomonadati</taxon>
        <taxon>Pseudomonadota</taxon>
        <taxon>Gammaproteobacteria</taxon>
        <taxon>Alteromonadales</taxon>
        <taxon>Colwelliaceae</taxon>
        <taxon>Thalassotalea</taxon>
    </lineage>
</organism>
<gene>
    <name evidence="3" type="ORF">RI845_18270</name>
</gene>
<dbReference type="InterPro" id="IPR002656">
    <property type="entry name" value="Acyl_transf_3_dom"/>
</dbReference>
<feature type="transmembrane region" description="Helical" evidence="1">
    <location>
        <begin position="205"/>
        <end position="226"/>
    </location>
</feature>